<comment type="caution">
    <text evidence="2">The sequence shown here is derived from an EMBL/GenBank/DDBJ whole genome shotgun (WGS) entry which is preliminary data.</text>
</comment>
<feature type="compositionally biased region" description="Basic and acidic residues" evidence="1">
    <location>
        <begin position="63"/>
        <end position="91"/>
    </location>
</feature>
<feature type="region of interest" description="Disordered" evidence="1">
    <location>
        <begin position="63"/>
        <end position="114"/>
    </location>
</feature>
<sequence>MQNGHIEAMAKHTNRNRKHSEMCCQDLHEQVRVLTEKLATGDGREADRFQLLKEQFTQNVEDLKRVESERDRLHQENQDLRESPEVKRESSPRGGGSGKSAKIPDPERLENGVSPKYKAWKGDMMAKLTINENWYVTMPHWWRTA</sequence>
<organism evidence="2 3">
    <name type="scientific">Claviceps pazoutovae</name>
    <dbReference type="NCBI Taxonomy" id="1649127"/>
    <lineage>
        <taxon>Eukaryota</taxon>
        <taxon>Fungi</taxon>
        <taxon>Dikarya</taxon>
        <taxon>Ascomycota</taxon>
        <taxon>Pezizomycotina</taxon>
        <taxon>Sordariomycetes</taxon>
        <taxon>Hypocreomycetidae</taxon>
        <taxon>Hypocreales</taxon>
        <taxon>Clavicipitaceae</taxon>
        <taxon>Claviceps</taxon>
    </lineage>
</organism>
<dbReference type="EMBL" id="SRPO01000369">
    <property type="protein sequence ID" value="KAG5933454.1"/>
    <property type="molecule type" value="Genomic_DNA"/>
</dbReference>
<keyword evidence="3" id="KW-1185">Reference proteome</keyword>
<dbReference type="OrthoDB" id="4509994at2759"/>
<evidence type="ECO:0000256" key="1">
    <source>
        <dbReference type="SAM" id="MobiDB-lite"/>
    </source>
</evidence>
<gene>
    <name evidence="2" type="ORF">E4U60_004456</name>
</gene>
<dbReference type="AlphaFoldDB" id="A0A9P7M8T8"/>
<protein>
    <submittedName>
        <fullName evidence="2">Uncharacterized protein</fullName>
    </submittedName>
</protein>
<accession>A0A9P7M8T8</accession>
<evidence type="ECO:0000313" key="2">
    <source>
        <dbReference type="EMBL" id="KAG5933454.1"/>
    </source>
</evidence>
<evidence type="ECO:0000313" key="3">
    <source>
        <dbReference type="Proteomes" id="UP000706124"/>
    </source>
</evidence>
<reference evidence="2 3" key="1">
    <citation type="journal article" date="2020" name="bioRxiv">
        <title>Whole genome comparisons of ergot fungi reveals the divergence and evolution of species within the genus Claviceps are the result of varying mechanisms driving genome evolution and host range expansion.</title>
        <authorList>
            <person name="Wyka S.A."/>
            <person name="Mondo S.J."/>
            <person name="Liu M."/>
            <person name="Dettman J."/>
            <person name="Nalam V."/>
            <person name="Broders K.D."/>
        </authorList>
    </citation>
    <scope>NUCLEOTIDE SEQUENCE [LARGE SCALE GENOMIC DNA]</scope>
    <source>
        <strain evidence="2 3">CCC 1485</strain>
    </source>
</reference>
<proteinExistence type="predicted"/>
<dbReference type="Proteomes" id="UP000706124">
    <property type="component" value="Unassembled WGS sequence"/>
</dbReference>
<name>A0A9P7M8T8_9HYPO</name>